<dbReference type="Proteomes" id="UP001595751">
    <property type="component" value="Unassembled WGS sequence"/>
</dbReference>
<evidence type="ECO:0008006" key="3">
    <source>
        <dbReference type="Google" id="ProtNLM"/>
    </source>
</evidence>
<name>A0ABV7ZPJ3_9CORY</name>
<protein>
    <recommendedName>
        <fullName evidence="3">CopG family transcriptional regulator</fullName>
    </recommendedName>
</protein>
<comment type="caution">
    <text evidence="1">The sequence shown here is derived from an EMBL/GenBank/DDBJ whole genome shotgun (WGS) entry which is preliminary data.</text>
</comment>
<dbReference type="EMBL" id="JBHRZN010000002">
    <property type="protein sequence ID" value="MFC3850106.1"/>
    <property type="molecule type" value="Genomic_DNA"/>
</dbReference>
<dbReference type="RefSeq" id="WP_290289533.1">
    <property type="nucleotide sequence ID" value="NZ_CP047211.1"/>
</dbReference>
<proteinExistence type="predicted"/>
<reference evidence="2" key="1">
    <citation type="journal article" date="2019" name="Int. J. Syst. Evol. Microbiol.">
        <title>The Global Catalogue of Microorganisms (GCM) 10K type strain sequencing project: providing services to taxonomists for standard genome sequencing and annotation.</title>
        <authorList>
            <consortium name="The Broad Institute Genomics Platform"/>
            <consortium name="The Broad Institute Genome Sequencing Center for Infectious Disease"/>
            <person name="Wu L."/>
            <person name="Ma J."/>
        </authorList>
    </citation>
    <scope>NUCLEOTIDE SEQUENCE [LARGE SCALE GENOMIC DNA]</scope>
    <source>
        <strain evidence="2">CCUG 53252</strain>
    </source>
</reference>
<accession>A0ABV7ZPJ3</accession>
<sequence>MEDARIWLTTQIRRRAAAVLGDDWADRCYVETVADEMLADGITDINQLDAADADEWIVRGSLGPTTDDEVA</sequence>
<gene>
    <name evidence="1" type="ORF">ACFORJ_07995</name>
</gene>
<evidence type="ECO:0000313" key="1">
    <source>
        <dbReference type="EMBL" id="MFC3850106.1"/>
    </source>
</evidence>
<keyword evidence="2" id="KW-1185">Reference proteome</keyword>
<organism evidence="1 2">
    <name type="scientific">Corynebacterium hansenii</name>
    <dbReference type="NCBI Taxonomy" id="394964"/>
    <lineage>
        <taxon>Bacteria</taxon>
        <taxon>Bacillati</taxon>
        <taxon>Actinomycetota</taxon>
        <taxon>Actinomycetes</taxon>
        <taxon>Mycobacteriales</taxon>
        <taxon>Corynebacteriaceae</taxon>
        <taxon>Corynebacterium</taxon>
    </lineage>
</organism>
<evidence type="ECO:0000313" key="2">
    <source>
        <dbReference type="Proteomes" id="UP001595751"/>
    </source>
</evidence>